<evidence type="ECO:0000313" key="3">
    <source>
        <dbReference type="EMBL" id="KAK3345876.1"/>
    </source>
</evidence>
<evidence type="ECO:0000256" key="1">
    <source>
        <dbReference type="SAM" id="MobiDB-lite"/>
    </source>
</evidence>
<feature type="region of interest" description="Disordered" evidence="1">
    <location>
        <begin position="74"/>
        <end position="95"/>
    </location>
</feature>
<protein>
    <submittedName>
        <fullName evidence="3">Uncharacterized protein</fullName>
    </submittedName>
</protein>
<name>A0AAJ0HA74_9PEZI</name>
<evidence type="ECO:0000256" key="2">
    <source>
        <dbReference type="SAM" id="Phobius"/>
    </source>
</evidence>
<comment type="caution">
    <text evidence="3">The sequence shown here is derived from an EMBL/GenBank/DDBJ whole genome shotgun (WGS) entry which is preliminary data.</text>
</comment>
<evidence type="ECO:0000313" key="4">
    <source>
        <dbReference type="Proteomes" id="UP001275084"/>
    </source>
</evidence>
<dbReference type="EMBL" id="JAUIQD010000006">
    <property type="protein sequence ID" value="KAK3345876.1"/>
    <property type="molecule type" value="Genomic_DNA"/>
</dbReference>
<reference evidence="3" key="1">
    <citation type="journal article" date="2023" name="Mol. Phylogenet. Evol.">
        <title>Genome-scale phylogeny and comparative genomics of the fungal order Sordariales.</title>
        <authorList>
            <person name="Hensen N."/>
            <person name="Bonometti L."/>
            <person name="Westerberg I."/>
            <person name="Brannstrom I.O."/>
            <person name="Guillou S."/>
            <person name="Cros-Aarteil S."/>
            <person name="Calhoun S."/>
            <person name="Haridas S."/>
            <person name="Kuo A."/>
            <person name="Mondo S."/>
            <person name="Pangilinan J."/>
            <person name="Riley R."/>
            <person name="LaButti K."/>
            <person name="Andreopoulos B."/>
            <person name="Lipzen A."/>
            <person name="Chen C."/>
            <person name="Yan M."/>
            <person name="Daum C."/>
            <person name="Ng V."/>
            <person name="Clum A."/>
            <person name="Steindorff A."/>
            <person name="Ohm R.A."/>
            <person name="Martin F."/>
            <person name="Silar P."/>
            <person name="Natvig D.O."/>
            <person name="Lalanne C."/>
            <person name="Gautier V."/>
            <person name="Ament-Velasquez S.L."/>
            <person name="Kruys A."/>
            <person name="Hutchinson M.I."/>
            <person name="Powell A.J."/>
            <person name="Barry K."/>
            <person name="Miller A.N."/>
            <person name="Grigoriev I.V."/>
            <person name="Debuchy R."/>
            <person name="Gladieux P."/>
            <person name="Hiltunen Thoren M."/>
            <person name="Johannesson H."/>
        </authorList>
    </citation>
    <scope>NUCLEOTIDE SEQUENCE</scope>
    <source>
        <strain evidence="3">CBS 955.72</strain>
    </source>
</reference>
<sequence length="106" mass="12399">MRYGSAIKSLYLEGLIFQIERQQKRVLSIWFPGLQSDFLPRHKAFYAVLPAVILIILLFLCINIKWCFRLTSSKSATDEEDSKHRDRDQNGDADYVHLEHFAAPRM</sequence>
<keyword evidence="4" id="KW-1185">Reference proteome</keyword>
<gene>
    <name evidence="3" type="ORF">B0T25DRAFT_571028</name>
</gene>
<accession>A0AAJ0HA74</accession>
<proteinExistence type="predicted"/>
<feature type="compositionally biased region" description="Basic and acidic residues" evidence="1">
    <location>
        <begin position="81"/>
        <end position="95"/>
    </location>
</feature>
<dbReference type="Proteomes" id="UP001275084">
    <property type="component" value="Unassembled WGS sequence"/>
</dbReference>
<keyword evidence="2" id="KW-0472">Membrane</keyword>
<reference evidence="3" key="2">
    <citation type="submission" date="2023-06" db="EMBL/GenBank/DDBJ databases">
        <authorList>
            <consortium name="Lawrence Berkeley National Laboratory"/>
            <person name="Haridas S."/>
            <person name="Hensen N."/>
            <person name="Bonometti L."/>
            <person name="Westerberg I."/>
            <person name="Brannstrom I.O."/>
            <person name="Guillou S."/>
            <person name="Cros-Aarteil S."/>
            <person name="Calhoun S."/>
            <person name="Kuo A."/>
            <person name="Mondo S."/>
            <person name="Pangilinan J."/>
            <person name="Riley R."/>
            <person name="Labutti K."/>
            <person name="Andreopoulos B."/>
            <person name="Lipzen A."/>
            <person name="Chen C."/>
            <person name="Yanf M."/>
            <person name="Daum C."/>
            <person name="Ng V."/>
            <person name="Clum A."/>
            <person name="Steindorff A."/>
            <person name="Ohm R."/>
            <person name="Martin F."/>
            <person name="Silar P."/>
            <person name="Natvig D."/>
            <person name="Lalanne C."/>
            <person name="Gautier V."/>
            <person name="Ament-Velasquez S.L."/>
            <person name="Kruys A."/>
            <person name="Hutchinson M.I."/>
            <person name="Powell A.J."/>
            <person name="Barry K."/>
            <person name="Miller A.N."/>
            <person name="Grigoriev I.V."/>
            <person name="Debuchy R."/>
            <person name="Gladieux P."/>
            <person name="Thoren M.H."/>
            <person name="Johannesson H."/>
        </authorList>
    </citation>
    <scope>NUCLEOTIDE SEQUENCE</scope>
    <source>
        <strain evidence="3">CBS 955.72</strain>
    </source>
</reference>
<keyword evidence="2" id="KW-1133">Transmembrane helix</keyword>
<keyword evidence="2" id="KW-0812">Transmembrane</keyword>
<feature type="transmembrane region" description="Helical" evidence="2">
    <location>
        <begin position="44"/>
        <end position="64"/>
    </location>
</feature>
<organism evidence="3 4">
    <name type="scientific">Lasiosphaeria hispida</name>
    <dbReference type="NCBI Taxonomy" id="260671"/>
    <lineage>
        <taxon>Eukaryota</taxon>
        <taxon>Fungi</taxon>
        <taxon>Dikarya</taxon>
        <taxon>Ascomycota</taxon>
        <taxon>Pezizomycotina</taxon>
        <taxon>Sordariomycetes</taxon>
        <taxon>Sordariomycetidae</taxon>
        <taxon>Sordariales</taxon>
        <taxon>Lasiosphaeriaceae</taxon>
        <taxon>Lasiosphaeria</taxon>
    </lineage>
</organism>
<dbReference type="AlphaFoldDB" id="A0AAJ0HA74"/>